<dbReference type="PANTHER" id="PTHR46205:SF3">
    <property type="entry name" value="LOQUACIOUS, ISOFORM B"/>
    <property type="match status" value="1"/>
</dbReference>
<gene>
    <name evidence="5" type="ORF">Zmor_003370</name>
</gene>
<evidence type="ECO:0000313" key="6">
    <source>
        <dbReference type="Proteomes" id="UP001168821"/>
    </source>
</evidence>
<feature type="domain" description="DRBM" evidence="4">
    <location>
        <begin position="95"/>
        <end position="162"/>
    </location>
</feature>
<dbReference type="Gene3D" id="3.30.160.20">
    <property type="match status" value="2"/>
</dbReference>
<dbReference type="GO" id="GO:0070578">
    <property type="term" value="C:RISC-loading complex"/>
    <property type="evidence" value="ECO:0007669"/>
    <property type="project" value="TreeGrafter"/>
</dbReference>
<dbReference type="CDD" id="cd00048">
    <property type="entry name" value="DSRM_SF"/>
    <property type="match status" value="2"/>
</dbReference>
<dbReference type="GO" id="GO:0003725">
    <property type="term" value="F:double-stranded RNA binding"/>
    <property type="evidence" value="ECO:0007669"/>
    <property type="project" value="TreeGrafter"/>
</dbReference>
<reference evidence="5" key="1">
    <citation type="journal article" date="2023" name="G3 (Bethesda)">
        <title>Whole genome assemblies of Zophobas morio and Tenebrio molitor.</title>
        <authorList>
            <person name="Kaur S."/>
            <person name="Stinson S.A."/>
            <person name="diCenzo G.C."/>
        </authorList>
    </citation>
    <scope>NUCLEOTIDE SEQUENCE</scope>
    <source>
        <strain evidence="5">QUZm001</strain>
    </source>
</reference>
<dbReference type="InterPro" id="IPR051247">
    <property type="entry name" value="RLC_Component"/>
</dbReference>
<feature type="region of interest" description="Disordered" evidence="3">
    <location>
        <begin position="67"/>
        <end position="88"/>
    </location>
</feature>
<evidence type="ECO:0000256" key="3">
    <source>
        <dbReference type="SAM" id="MobiDB-lite"/>
    </source>
</evidence>
<dbReference type="GO" id="GO:0005737">
    <property type="term" value="C:cytoplasm"/>
    <property type="evidence" value="ECO:0007669"/>
    <property type="project" value="TreeGrafter"/>
</dbReference>
<dbReference type="AlphaFoldDB" id="A0AA38HLB9"/>
<dbReference type="InterPro" id="IPR014720">
    <property type="entry name" value="dsRBD_dom"/>
</dbReference>
<comment type="caution">
    <text evidence="5">The sequence shown here is derived from an EMBL/GenBank/DDBJ whole genome shotgun (WGS) entry which is preliminary data.</text>
</comment>
<dbReference type="SUPFAM" id="SSF54768">
    <property type="entry name" value="dsRNA-binding domain-like"/>
    <property type="match status" value="2"/>
</dbReference>
<dbReference type="EMBL" id="JALNTZ010000010">
    <property type="protein sequence ID" value="KAJ3640050.1"/>
    <property type="molecule type" value="Genomic_DNA"/>
</dbReference>
<evidence type="ECO:0000256" key="2">
    <source>
        <dbReference type="PROSITE-ProRule" id="PRU00266"/>
    </source>
</evidence>
<evidence type="ECO:0000259" key="4">
    <source>
        <dbReference type="PROSITE" id="PS50137"/>
    </source>
</evidence>
<dbReference type="GO" id="GO:0030422">
    <property type="term" value="P:siRNA processing"/>
    <property type="evidence" value="ECO:0007669"/>
    <property type="project" value="TreeGrafter"/>
</dbReference>
<dbReference type="SMART" id="SM00358">
    <property type="entry name" value="DSRM"/>
    <property type="match status" value="2"/>
</dbReference>
<accession>A0AA38HLB9</accession>
<keyword evidence="6" id="KW-1185">Reference proteome</keyword>
<dbReference type="GO" id="GO:0070920">
    <property type="term" value="P:regulation of regulatory ncRNA processing"/>
    <property type="evidence" value="ECO:0007669"/>
    <property type="project" value="TreeGrafter"/>
</dbReference>
<proteinExistence type="predicted"/>
<keyword evidence="1 2" id="KW-0694">RNA-binding</keyword>
<evidence type="ECO:0000313" key="5">
    <source>
        <dbReference type="EMBL" id="KAJ3640050.1"/>
    </source>
</evidence>
<sequence>MPQEKIKTPITVLLELTQKCKYSLPNYKFSDGPIYYGNTFHCEVEVANVFAVGFGHTKKEAKQSAASNALEELAEQGSHNDGPQEIDLTSKPTENFIGALNELCDKLKFIRPIFSHVSIVEPQCRIFTCECKVFSMITEGRFSTKKRAKQLAAKHMLDKIQNMSPGSITDLQKLTVKDYKAREEYCRLASALKVNLESGKTEDITQMFRKLMEEQHVSYDDFKEQFQKRDLAGLNYICARLGVKYDMTMLQENPPMACAQFGGGKFTLMALGTTEESATRNLIDEIYIILDVYIGMSDIHD</sequence>
<dbReference type="PROSITE" id="PS50137">
    <property type="entry name" value="DS_RBD"/>
    <property type="match status" value="2"/>
</dbReference>
<dbReference type="Proteomes" id="UP001168821">
    <property type="component" value="Unassembled WGS sequence"/>
</dbReference>
<dbReference type="PANTHER" id="PTHR46205">
    <property type="entry name" value="LOQUACIOUS, ISOFORM B"/>
    <property type="match status" value="1"/>
</dbReference>
<evidence type="ECO:0000256" key="1">
    <source>
        <dbReference type="ARBA" id="ARBA00022884"/>
    </source>
</evidence>
<protein>
    <recommendedName>
        <fullName evidence="4">DRBM domain-containing protein</fullName>
    </recommendedName>
</protein>
<dbReference type="GO" id="GO:0035197">
    <property type="term" value="F:siRNA binding"/>
    <property type="evidence" value="ECO:0007669"/>
    <property type="project" value="TreeGrafter"/>
</dbReference>
<dbReference type="Pfam" id="PF00035">
    <property type="entry name" value="dsrm"/>
    <property type="match status" value="2"/>
</dbReference>
<feature type="domain" description="DRBM" evidence="4">
    <location>
        <begin position="8"/>
        <end position="75"/>
    </location>
</feature>
<organism evidence="5 6">
    <name type="scientific">Zophobas morio</name>
    <dbReference type="NCBI Taxonomy" id="2755281"/>
    <lineage>
        <taxon>Eukaryota</taxon>
        <taxon>Metazoa</taxon>
        <taxon>Ecdysozoa</taxon>
        <taxon>Arthropoda</taxon>
        <taxon>Hexapoda</taxon>
        <taxon>Insecta</taxon>
        <taxon>Pterygota</taxon>
        <taxon>Neoptera</taxon>
        <taxon>Endopterygota</taxon>
        <taxon>Coleoptera</taxon>
        <taxon>Polyphaga</taxon>
        <taxon>Cucujiformia</taxon>
        <taxon>Tenebrionidae</taxon>
        <taxon>Zophobas</taxon>
    </lineage>
</organism>
<dbReference type="GO" id="GO:0005634">
    <property type="term" value="C:nucleus"/>
    <property type="evidence" value="ECO:0007669"/>
    <property type="project" value="TreeGrafter"/>
</dbReference>
<name>A0AA38HLB9_9CUCU</name>
<dbReference type="GO" id="GO:0016442">
    <property type="term" value="C:RISC complex"/>
    <property type="evidence" value="ECO:0007669"/>
    <property type="project" value="TreeGrafter"/>
</dbReference>